<organism evidence="1 2">
    <name type="scientific">Leeuwenhoekiella polynyae</name>
    <dbReference type="NCBI Taxonomy" id="1550906"/>
    <lineage>
        <taxon>Bacteria</taxon>
        <taxon>Pseudomonadati</taxon>
        <taxon>Bacteroidota</taxon>
        <taxon>Flavobacteriia</taxon>
        <taxon>Flavobacteriales</taxon>
        <taxon>Flavobacteriaceae</taxon>
        <taxon>Leeuwenhoekiella</taxon>
    </lineage>
</organism>
<dbReference type="RefSeq" id="WP_128766287.1">
    <property type="nucleotide sequence ID" value="NZ_JBHUOO010000019.1"/>
</dbReference>
<protein>
    <submittedName>
        <fullName evidence="1">Uncharacterized protein</fullName>
    </submittedName>
</protein>
<dbReference type="AlphaFoldDB" id="A0A4V1KQ26"/>
<gene>
    <name evidence="1" type="ORF">DSM02_2963</name>
</gene>
<dbReference type="EMBL" id="QOVK01000015">
    <property type="protein sequence ID" value="RXG19942.1"/>
    <property type="molecule type" value="Genomic_DNA"/>
</dbReference>
<evidence type="ECO:0000313" key="1">
    <source>
        <dbReference type="EMBL" id="RXG19942.1"/>
    </source>
</evidence>
<dbReference type="Proteomes" id="UP000289859">
    <property type="component" value="Unassembled WGS sequence"/>
</dbReference>
<proteinExistence type="predicted"/>
<name>A0A4V1KQ26_9FLAO</name>
<accession>A0A4V1KQ26</accession>
<sequence>MLQLQLPNHNEFNILEERVKSMLIPSEISVVSTLLYPKLQDDKHITEGLEAINKYLDELEKFTKQWYACRCDMFP</sequence>
<evidence type="ECO:0000313" key="2">
    <source>
        <dbReference type="Proteomes" id="UP000289859"/>
    </source>
</evidence>
<comment type="caution">
    <text evidence="1">The sequence shown here is derived from an EMBL/GenBank/DDBJ whole genome shotgun (WGS) entry which is preliminary data.</text>
</comment>
<dbReference type="OrthoDB" id="1452621at2"/>
<keyword evidence="2" id="KW-1185">Reference proteome</keyword>
<reference evidence="1 2" key="1">
    <citation type="submission" date="2018-07" db="EMBL/GenBank/DDBJ databases">
        <title>Leeuwenhoekiella genomics.</title>
        <authorList>
            <person name="Tahon G."/>
            <person name="Willems A."/>
        </authorList>
    </citation>
    <scope>NUCLEOTIDE SEQUENCE [LARGE SCALE GENOMIC DNA]</scope>
    <source>
        <strain evidence="1 2">LMG 29608</strain>
    </source>
</reference>